<name>A0A8T1B7D7_9STRA</name>
<feature type="signal peptide" evidence="1">
    <location>
        <begin position="1"/>
        <end position="26"/>
    </location>
</feature>
<evidence type="ECO:0000313" key="4">
    <source>
        <dbReference type="EMBL" id="KAG3208026.1"/>
    </source>
</evidence>
<evidence type="ECO:0000313" key="2">
    <source>
        <dbReference type="EMBL" id="KAG2829154.1"/>
    </source>
</evidence>
<evidence type="ECO:0000313" key="5">
    <source>
        <dbReference type="Proteomes" id="UP000736787"/>
    </source>
</evidence>
<dbReference type="EMBL" id="RCMK01001427">
    <property type="protein sequence ID" value="KAG2894495.1"/>
    <property type="molecule type" value="Genomic_DNA"/>
</dbReference>
<evidence type="ECO:0000256" key="1">
    <source>
        <dbReference type="SAM" id="SignalP"/>
    </source>
</evidence>
<reference evidence="3" key="1">
    <citation type="submission" date="2018-10" db="EMBL/GenBank/DDBJ databases">
        <title>Effector identification in a new, highly contiguous assembly of the strawberry crown rot pathogen Phytophthora cactorum.</title>
        <authorList>
            <person name="Armitage A.D."/>
            <person name="Nellist C.F."/>
            <person name="Bates H."/>
            <person name="Vickerstaff R.J."/>
            <person name="Harrison R.J."/>
        </authorList>
    </citation>
    <scope>NUCLEOTIDE SEQUENCE</scope>
    <source>
        <strain evidence="2">15-7</strain>
        <strain evidence="3">4040</strain>
        <strain evidence="4">P421</strain>
    </source>
</reference>
<dbReference type="EMBL" id="RCMV01001572">
    <property type="protein sequence ID" value="KAG3208026.1"/>
    <property type="molecule type" value="Genomic_DNA"/>
</dbReference>
<evidence type="ECO:0000313" key="3">
    <source>
        <dbReference type="EMBL" id="KAG2894495.1"/>
    </source>
</evidence>
<sequence>MLIIMHFSPLVVSVVLPLLVAMLALALTDNGAWCQFFKNFLPSRLCCNTSLQALPADQMKPDTRAITEWD</sequence>
<keyword evidence="1" id="KW-0732">Signal</keyword>
<feature type="chain" id="PRO_5040043906" description="Secreted protein" evidence="1">
    <location>
        <begin position="27"/>
        <end position="70"/>
    </location>
</feature>
<organism evidence="3 5">
    <name type="scientific">Phytophthora cactorum</name>
    <dbReference type="NCBI Taxonomy" id="29920"/>
    <lineage>
        <taxon>Eukaryota</taxon>
        <taxon>Sar</taxon>
        <taxon>Stramenopiles</taxon>
        <taxon>Oomycota</taxon>
        <taxon>Peronosporomycetes</taxon>
        <taxon>Peronosporales</taxon>
        <taxon>Peronosporaceae</taxon>
        <taxon>Phytophthora</taxon>
    </lineage>
</organism>
<proteinExistence type="predicted"/>
<gene>
    <name evidence="2" type="ORF">PC113_g21332</name>
    <name evidence="3" type="ORF">PC117_g23469</name>
    <name evidence="4" type="ORF">PC129_g20940</name>
</gene>
<evidence type="ECO:0008006" key="6">
    <source>
        <dbReference type="Google" id="ProtNLM"/>
    </source>
</evidence>
<accession>A0A8T1B7D7</accession>
<protein>
    <recommendedName>
        <fullName evidence="6">Secreted protein</fullName>
    </recommendedName>
</protein>
<dbReference type="Proteomes" id="UP000735874">
    <property type="component" value="Unassembled WGS sequence"/>
</dbReference>
<comment type="caution">
    <text evidence="3">The sequence shown here is derived from an EMBL/GenBank/DDBJ whole genome shotgun (WGS) entry which is preliminary data.</text>
</comment>
<dbReference type="Proteomes" id="UP000760860">
    <property type="component" value="Unassembled WGS sequence"/>
</dbReference>
<dbReference type="Proteomes" id="UP000736787">
    <property type="component" value="Unassembled WGS sequence"/>
</dbReference>
<dbReference type="VEuPathDB" id="FungiDB:PC110_g15252"/>
<dbReference type="AlphaFoldDB" id="A0A8T1B7D7"/>
<dbReference type="EMBL" id="RCMG01001366">
    <property type="protein sequence ID" value="KAG2829154.1"/>
    <property type="molecule type" value="Genomic_DNA"/>
</dbReference>